<accession>N9W8I7</accession>
<comment type="caution">
    <text evidence="1">The sequence shown here is derived from an EMBL/GenBank/DDBJ whole genome shotgun (WGS) entry which is preliminary data.</text>
</comment>
<dbReference type="Proteomes" id="UP000013097">
    <property type="component" value="Unassembled WGS sequence"/>
</dbReference>
<dbReference type="AlphaFoldDB" id="N9W8I7"/>
<dbReference type="HOGENOM" id="CLU_202996_0_1_9"/>
<reference evidence="1 2" key="1">
    <citation type="submission" date="2013-01" db="EMBL/GenBank/DDBJ databases">
        <title>The Genome Sequence of Clostridium colicanis 209318.</title>
        <authorList>
            <consortium name="The Broad Institute Genome Sequencing Platform"/>
            <person name="Earl A."/>
            <person name="Ward D."/>
            <person name="Feldgarden M."/>
            <person name="Gevers D."/>
            <person name="Courvalin P."/>
            <person name="Lambert T."/>
            <person name="Walker B."/>
            <person name="Young S.K."/>
            <person name="Zeng Q."/>
            <person name="Gargeya S."/>
            <person name="Fitzgerald M."/>
            <person name="Haas B."/>
            <person name="Abouelleil A."/>
            <person name="Alvarado L."/>
            <person name="Arachchi H.M."/>
            <person name="Berlin A.M."/>
            <person name="Chapman S.B."/>
            <person name="Dewar J."/>
            <person name="Goldberg J."/>
            <person name="Griggs A."/>
            <person name="Gujja S."/>
            <person name="Hansen M."/>
            <person name="Howarth C."/>
            <person name="Imamovic A."/>
            <person name="Larimer J."/>
            <person name="McCowan C."/>
            <person name="Murphy C."/>
            <person name="Neiman D."/>
            <person name="Pearson M."/>
            <person name="Priest M."/>
            <person name="Roberts A."/>
            <person name="Saif S."/>
            <person name="Shea T."/>
            <person name="Sisk P."/>
            <person name="Sykes S."/>
            <person name="Wortman J."/>
            <person name="Nusbaum C."/>
            <person name="Birren B."/>
        </authorList>
    </citation>
    <scope>NUCLEOTIDE SEQUENCE [LARGE SCALE GENOMIC DNA]</scope>
    <source>
        <strain evidence="1 2">209318</strain>
    </source>
</reference>
<proteinExistence type="predicted"/>
<dbReference type="PATRIC" id="fig|999411.4.peg.3155"/>
<protein>
    <submittedName>
        <fullName evidence="1">Uncharacterized protein</fullName>
    </submittedName>
</protein>
<dbReference type="eggNOG" id="ENOG5031494">
    <property type="taxonomic scope" value="Bacteria"/>
</dbReference>
<evidence type="ECO:0000313" key="2">
    <source>
        <dbReference type="Proteomes" id="UP000013097"/>
    </source>
</evidence>
<dbReference type="EMBL" id="AGYT01000022">
    <property type="protein sequence ID" value="ENY99355.1"/>
    <property type="molecule type" value="Genomic_DNA"/>
</dbReference>
<name>N9W8I7_9CLOT</name>
<sequence>MKIYALYRGEVCLSIGTIYEIAKEMNIKEDTVKYYATQAYKRKLDKRKKGKFKNQRCLIKL</sequence>
<organism evidence="1 2">
    <name type="scientific">Clostridium thermobutyricum</name>
    <dbReference type="NCBI Taxonomy" id="29372"/>
    <lineage>
        <taxon>Bacteria</taxon>
        <taxon>Bacillati</taxon>
        <taxon>Bacillota</taxon>
        <taxon>Clostridia</taxon>
        <taxon>Eubacteriales</taxon>
        <taxon>Clostridiaceae</taxon>
        <taxon>Clostridium</taxon>
    </lineage>
</organism>
<keyword evidence="2" id="KW-1185">Reference proteome</keyword>
<evidence type="ECO:0000313" key="1">
    <source>
        <dbReference type="EMBL" id="ENY99355.1"/>
    </source>
</evidence>
<gene>
    <name evidence="1" type="ORF">HMPREF1092_03241</name>
</gene>
<dbReference type="RefSeq" id="WP_002599681.1">
    <property type="nucleotide sequence ID" value="NZ_KB850959.1"/>
</dbReference>